<comment type="subcellular location">
    <subcellularLocation>
        <location evidence="3 16">Cytoplasm</location>
    </subcellularLocation>
</comment>
<dbReference type="PROSITE" id="PS51387">
    <property type="entry name" value="FAD_PCMH"/>
    <property type="match status" value="1"/>
</dbReference>
<evidence type="ECO:0000256" key="5">
    <source>
        <dbReference type="ARBA" id="ARBA00022490"/>
    </source>
</evidence>
<reference evidence="19" key="1">
    <citation type="submission" date="2017-09" db="EMBL/GenBank/DDBJ databases">
        <title>Depth-based differentiation of microbial function through sediment-hosted aquifers and enrichment of novel symbionts in the deep terrestrial subsurface.</title>
        <authorList>
            <person name="Probst A.J."/>
            <person name="Ladd B."/>
            <person name="Jarett J.K."/>
            <person name="Geller-Mcgrath D.E."/>
            <person name="Sieber C.M.K."/>
            <person name="Emerson J.B."/>
            <person name="Anantharaman K."/>
            <person name="Thomas B.C."/>
            <person name="Malmstrom R."/>
            <person name="Stieglmeier M."/>
            <person name="Klingl A."/>
            <person name="Woyke T."/>
            <person name="Ryan C.M."/>
            <person name="Banfield J.F."/>
        </authorList>
    </citation>
    <scope>NUCLEOTIDE SEQUENCE [LARGE SCALE GENOMIC DNA]</scope>
</reference>
<dbReference type="GO" id="GO:0071555">
    <property type="term" value="P:cell wall organization"/>
    <property type="evidence" value="ECO:0007669"/>
    <property type="project" value="UniProtKB-KW"/>
</dbReference>
<dbReference type="InterPro" id="IPR011601">
    <property type="entry name" value="MurB_C"/>
</dbReference>
<comment type="similarity">
    <text evidence="16">Belongs to the MurB family.</text>
</comment>
<keyword evidence="5 16" id="KW-0963">Cytoplasm</keyword>
<dbReference type="InterPro" id="IPR036318">
    <property type="entry name" value="FAD-bd_PCMH-like_sf"/>
</dbReference>
<keyword evidence="10 16" id="KW-0133">Cell shape</keyword>
<accession>A0A2H0V8Y2</accession>
<name>A0A2H0V8Y2_9BACT</name>
<sequence>MNNILDFLSIFLYNYIVLKIEKNKNIKAYTTLQLSARVEFFAVMKSKENLQEAIIWSKKNKKPLFILGGGSNVLISRTVKGLTLKNEIKGIKVVEKNRDYVLVEAKSGELWSDFVDWSVRHNWHGLENLSLIYGTVGAAPMQNIGAYGVEIKDSFYHLHAIDLKSGQERIFSGPDCHFAYRESIFKNKLKGKYFIYAVTFKLQKMATLQLDYGAIRAHLLERGIKKPSLKNVSATIKIIRTEKLPNPVKMPNAGSFFKNLEISTIKFKALQKKYPDMPSWPISKTKVKIPAAWLIETAGFKGKKFGAVGMHKNQALVLINYRRASARQVLNLVKKIKQTVKKSFGLDLHEEVNII</sequence>
<dbReference type="GO" id="GO:0009252">
    <property type="term" value="P:peptidoglycan biosynthetic process"/>
    <property type="evidence" value="ECO:0007669"/>
    <property type="project" value="UniProtKB-UniRule"/>
</dbReference>
<evidence type="ECO:0000259" key="17">
    <source>
        <dbReference type="PROSITE" id="PS51387"/>
    </source>
</evidence>
<dbReference type="GO" id="GO:0051301">
    <property type="term" value="P:cell division"/>
    <property type="evidence" value="ECO:0007669"/>
    <property type="project" value="UniProtKB-KW"/>
</dbReference>
<dbReference type="GO" id="GO:0008762">
    <property type="term" value="F:UDP-N-acetylmuramate dehydrogenase activity"/>
    <property type="evidence" value="ECO:0007669"/>
    <property type="project" value="UniProtKB-UniRule"/>
</dbReference>
<dbReference type="AlphaFoldDB" id="A0A2H0V8Y2"/>
<evidence type="ECO:0000256" key="14">
    <source>
        <dbReference type="ARBA" id="ARBA00023316"/>
    </source>
</evidence>
<evidence type="ECO:0000256" key="13">
    <source>
        <dbReference type="ARBA" id="ARBA00023306"/>
    </source>
</evidence>
<dbReference type="Pfam" id="PF02873">
    <property type="entry name" value="MurB_C"/>
    <property type="match status" value="1"/>
</dbReference>
<evidence type="ECO:0000313" key="19">
    <source>
        <dbReference type="Proteomes" id="UP000229972"/>
    </source>
</evidence>
<evidence type="ECO:0000256" key="11">
    <source>
        <dbReference type="ARBA" id="ARBA00022984"/>
    </source>
</evidence>
<dbReference type="Gene3D" id="3.90.78.10">
    <property type="entry name" value="UDP-N-acetylenolpyruvoylglucosamine reductase, C-terminal domain"/>
    <property type="match status" value="1"/>
</dbReference>
<evidence type="ECO:0000256" key="6">
    <source>
        <dbReference type="ARBA" id="ARBA00022618"/>
    </source>
</evidence>
<dbReference type="Pfam" id="PF01565">
    <property type="entry name" value="FAD_binding_4"/>
    <property type="match status" value="1"/>
</dbReference>
<evidence type="ECO:0000256" key="8">
    <source>
        <dbReference type="ARBA" id="ARBA00022827"/>
    </source>
</evidence>
<evidence type="ECO:0000256" key="9">
    <source>
        <dbReference type="ARBA" id="ARBA00022857"/>
    </source>
</evidence>
<dbReference type="HAMAP" id="MF_00037">
    <property type="entry name" value="MurB"/>
    <property type="match status" value="1"/>
</dbReference>
<evidence type="ECO:0000256" key="15">
    <source>
        <dbReference type="ARBA" id="ARBA00048914"/>
    </source>
</evidence>
<dbReference type="NCBIfam" id="TIGR00179">
    <property type="entry name" value="murB"/>
    <property type="match status" value="1"/>
</dbReference>
<feature type="domain" description="FAD-binding PCMH-type" evidence="17">
    <location>
        <begin position="33"/>
        <end position="205"/>
    </location>
</feature>
<dbReference type="GO" id="GO:0071949">
    <property type="term" value="F:FAD binding"/>
    <property type="evidence" value="ECO:0007669"/>
    <property type="project" value="InterPro"/>
</dbReference>
<dbReference type="SUPFAM" id="SSF56194">
    <property type="entry name" value="Uridine diphospho-N-Acetylenolpyruvylglucosamine reductase, MurB, C-terminal domain"/>
    <property type="match status" value="1"/>
</dbReference>
<keyword evidence="11 16" id="KW-0573">Peptidoglycan synthesis</keyword>
<dbReference type="SUPFAM" id="SSF56176">
    <property type="entry name" value="FAD-binding/transporter-associated domain-like"/>
    <property type="match status" value="1"/>
</dbReference>
<evidence type="ECO:0000256" key="12">
    <source>
        <dbReference type="ARBA" id="ARBA00023002"/>
    </source>
</evidence>
<evidence type="ECO:0000256" key="7">
    <source>
        <dbReference type="ARBA" id="ARBA00022630"/>
    </source>
</evidence>
<comment type="caution">
    <text evidence="18">The sequence shown here is derived from an EMBL/GenBank/DDBJ whole genome shotgun (WGS) entry which is preliminary data.</text>
</comment>
<evidence type="ECO:0000256" key="4">
    <source>
        <dbReference type="ARBA" id="ARBA00004752"/>
    </source>
</evidence>
<keyword evidence="8 16" id="KW-0274">FAD</keyword>
<dbReference type="InterPro" id="IPR006094">
    <property type="entry name" value="Oxid_FAD_bind_N"/>
</dbReference>
<dbReference type="PANTHER" id="PTHR21071:SF4">
    <property type="entry name" value="UDP-N-ACETYLENOLPYRUVOYLGLUCOSAMINE REDUCTASE"/>
    <property type="match status" value="1"/>
</dbReference>
<dbReference type="InterPro" id="IPR016166">
    <property type="entry name" value="FAD-bd_PCMH"/>
</dbReference>
<comment type="catalytic activity">
    <reaction evidence="15 16">
        <text>UDP-N-acetyl-alpha-D-muramate + NADP(+) = UDP-N-acetyl-3-O-(1-carboxyvinyl)-alpha-D-glucosamine + NADPH + H(+)</text>
        <dbReference type="Rhea" id="RHEA:12248"/>
        <dbReference type="ChEBI" id="CHEBI:15378"/>
        <dbReference type="ChEBI" id="CHEBI:57783"/>
        <dbReference type="ChEBI" id="CHEBI:58349"/>
        <dbReference type="ChEBI" id="CHEBI:68483"/>
        <dbReference type="ChEBI" id="CHEBI:70757"/>
        <dbReference type="EC" id="1.3.1.98"/>
    </reaction>
</comment>
<dbReference type="PANTHER" id="PTHR21071">
    <property type="entry name" value="UDP-N-ACETYLENOLPYRUVOYLGLUCOSAMINE REDUCTASE"/>
    <property type="match status" value="1"/>
</dbReference>
<feature type="active site" evidence="16">
    <location>
        <position position="181"/>
    </location>
</feature>
<dbReference type="Gene3D" id="3.30.43.10">
    <property type="entry name" value="Uridine Diphospho-n-acetylenolpyruvylglucosamine Reductase, domain 2"/>
    <property type="match status" value="1"/>
</dbReference>
<evidence type="ECO:0000256" key="1">
    <source>
        <dbReference type="ARBA" id="ARBA00001974"/>
    </source>
</evidence>
<evidence type="ECO:0000256" key="3">
    <source>
        <dbReference type="ARBA" id="ARBA00004496"/>
    </source>
</evidence>
<dbReference type="Proteomes" id="UP000229972">
    <property type="component" value="Unassembled WGS sequence"/>
</dbReference>
<comment type="cofactor">
    <cofactor evidence="1 16">
        <name>FAD</name>
        <dbReference type="ChEBI" id="CHEBI:57692"/>
    </cofactor>
</comment>
<comment type="function">
    <text evidence="2 16">Cell wall formation.</text>
</comment>
<dbReference type="NCBIfam" id="NF000755">
    <property type="entry name" value="PRK00046.1"/>
    <property type="match status" value="1"/>
</dbReference>
<evidence type="ECO:0000256" key="10">
    <source>
        <dbReference type="ARBA" id="ARBA00022960"/>
    </source>
</evidence>
<keyword evidence="13 16" id="KW-0131">Cell cycle</keyword>
<evidence type="ECO:0000256" key="2">
    <source>
        <dbReference type="ARBA" id="ARBA00003921"/>
    </source>
</evidence>
<keyword evidence="9 16" id="KW-0521">NADP</keyword>
<gene>
    <name evidence="16" type="primary">murB</name>
    <name evidence="18" type="ORF">COT93_01965</name>
</gene>
<comment type="pathway">
    <text evidence="4 16">Cell wall biogenesis; peptidoglycan biosynthesis.</text>
</comment>
<evidence type="ECO:0000313" key="18">
    <source>
        <dbReference type="EMBL" id="PIR95552.1"/>
    </source>
</evidence>
<dbReference type="GO" id="GO:0008360">
    <property type="term" value="P:regulation of cell shape"/>
    <property type="evidence" value="ECO:0007669"/>
    <property type="project" value="UniProtKB-KW"/>
</dbReference>
<organism evidence="18 19">
    <name type="scientific">Candidatus Falkowbacteria bacterium CG10_big_fil_rev_8_21_14_0_10_37_18</name>
    <dbReference type="NCBI Taxonomy" id="1974562"/>
    <lineage>
        <taxon>Bacteria</taxon>
        <taxon>Candidatus Falkowiibacteriota</taxon>
    </lineage>
</organism>
<dbReference type="EMBL" id="PFAL01000017">
    <property type="protein sequence ID" value="PIR95552.1"/>
    <property type="molecule type" value="Genomic_DNA"/>
</dbReference>
<feature type="active site" description="Proton donor" evidence="16">
    <location>
        <position position="255"/>
    </location>
</feature>
<dbReference type="UniPathway" id="UPA00219"/>
<dbReference type="InterPro" id="IPR016169">
    <property type="entry name" value="FAD-bd_PCMH_sub2"/>
</dbReference>
<keyword evidence="12 16" id="KW-0560">Oxidoreductase</keyword>
<protein>
    <recommendedName>
        <fullName evidence="16">UDP-N-acetylenolpyruvoylglucosamine reductase</fullName>
        <ecNumber evidence="16">1.3.1.98</ecNumber>
    </recommendedName>
    <alternativeName>
        <fullName evidence="16">UDP-N-acetylmuramate dehydrogenase</fullName>
    </alternativeName>
</protein>
<keyword evidence="14 16" id="KW-0961">Cell wall biogenesis/degradation</keyword>
<dbReference type="InterPro" id="IPR036635">
    <property type="entry name" value="MurB_C_sf"/>
</dbReference>
<dbReference type="Gene3D" id="3.30.465.10">
    <property type="match status" value="1"/>
</dbReference>
<keyword evidence="6 16" id="KW-0132">Cell division</keyword>
<dbReference type="EC" id="1.3.1.98" evidence="16"/>
<proteinExistence type="inferred from homology"/>
<evidence type="ECO:0000256" key="16">
    <source>
        <dbReference type="HAMAP-Rule" id="MF_00037"/>
    </source>
</evidence>
<feature type="active site" evidence="16">
    <location>
        <position position="351"/>
    </location>
</feature>
<dbReference type="InterPro" id="IPR016167">
    <property type="entry name" value="FAD-bd_PCMH_sub1"/>
</dbReference>
<keyword evidence="7 16" id="KW-0285">Flavoprotein</keyword>
<dbReference type="InterPro" id="IPR003170">
    <property type="entry name" value="MurB"/>
</dbReference>
<dbReference type="GO" id="GO:0005829">
    <property type="term" value="C:cytosol"/>
    <property type="evidence" value="ECO:0007669"/>
    <property type="project" value="TreeGrafter"/>
</dbReference>